<comment type="subcellular location">
    <subcellularLocation>
        <location evidence="1">Endoplasmic reticulum membrane</location>
        <topology evidence="1">Single-pass type I membrane protein</topology>
    </subcellularLocation>
</comment>
<dbReference type="PROSITE" id="PS50866">
    <property type="entry name" value="GOLD"/>
    <property type="match status" value="1"/>
</dbReference>
<dbReference type="EMBL" id="JWIN03000022">
    <property type="protein sequence ID" value="KAB1259739.1"/>
    <property type="molecule type" value="Genomic_DNA"/>
</dbReference>
<comment type="caution">
    <text evidence="10">The sequence shown here is derived from an EMBL/GenBank/DDBJ whole genome shotgun (WGS) entry which is preliminary data.</text>
</comment>
<evidence type="ECO:0000256" key="5">
    <source>
        <dbReference type="ARBA" id="ARBA00022824"/>
    </source>
</evidence>
<evidence type="ECO:0000256" key="7">
    <source>
        <dbReference type="ARBA" id="ARBA00023136"/>
    </source>
</evidence>
<evidence type="ECO:0000313" key="10">
    <source>
        <dbReference type="EMBL" id="KAB1259739.1"/>
    </source>
</evidence>
<dbReference type="Pfam" id="PF01105">
    <property type="entry name" value="EMP24_GP25L"/>
    <property type="match status" value="1"/>
</dbReference>
<dbReference type="PANTHER" id="PTHR22811">
    <property type="entry name" value="TRANSMEMBRANE EMP24 DOMAIN-CONTAINING PROTEIN"/>
    <property type="match status" value="1"/>
</dbReference>
<protein>
    <submittedName>
        <fullName evidence="10">Transmembrane emp24 domain-containing protein 9</fullName>
    </submittedName>
</protein>
<sequence length="371" mass="41730">MRLRVPGSLDFIKRGGAGKALERASRVWWGLPWPFSSAGLWERAWGGAARGLLGVVVRARVRSLRMSRTEVADSPGKVAGACGAQGAGPCAGPRRRWNRIRAAGLVLPLLLGHLLALTVGGGAFYLEVRELEEKCFIQEIPDGTMVIVRCLDLPVPPYLYPPPLALALRDSRRSRAESGAGFGHGCGWGCIQSTSPLGNYKTELYDPAMEKYQPSPQWINLFVFVKDPENKNLLSRQYGPQGSFTFTSQSPGEHQICLHLESIRFALFYGGKLAIHLDMQLGERTNDYTEFAANDKLTLLHLRIQKLVEQVEKIQKEQEHQRWREEHFRQTSESTNQRVLWWSILQTLILVATGVWQMLHLKSFFKAKKLV</sequence>
<dbReference type="AlphaFoldDB" id="A0A5N4CLD8"/>
<dbReference type="InterPro" id="IPR009038">
    <property type="entry name" value="GOLD_dom"/>
</dbReference>
<evidence type="ECO:0000313" key="11">
    <source>
        <dbReference type="Proteomes" id="UP000299084"/>
    </source>
</evidence>
<keyword evidence="5" id="KW-0256">Endoplasmic reticulum</keyword>
<dbReference type="InterPro" id="IPR015720">
    <property type="entry name" value="Emp24-like"/>
</dbReference>
<feature type="transmembrane region" description="Helical" evidence="8">
    <location>
        <begin position="102"/>
        <end position="126"/>
    </location>
</feature>
<name>A0A5N4CLD8_CAMDR</name>
<evidence type="ECO:0000256" key="1">
    <source>
        <dbReference type="ARBA" id="ARBA00004115"/>
    </source>
</evidence>
<accession>A0A5N4CLD8</accession>
<feature type="transmembrane region" description="Helical" evidence="8">
    <location>
        <begin position="339"/>
        <end position="359"/>
    </location>
</feature>
<dbReference type="Proteomes" id="UP000299084">
    <property type="component" value="Unassembled WGS sequence"/>
</dbReference>
<reference evidence="10 11" key="1">
    <citation type="journal article" date="2019" name="Mol. Ecol. Resour.">
        <title>Improving Illumina assemblies with Hi-C and long reads: an example with the North African dromedary.</title>
        <authorList>
            <person name="Elbers J.P."/>
            <person name="Rogers M.F."/>
            <person name="Perelman P.L."/>
            <person name="Proskuryakova A.A."/>
            <person name="Serdyukova N.A."/>
            <person name="Johnson W.E."/>
            <person name="Horin P."/>
            <person name="Corander J."/>
            <person name="Murphy D."/>
            <person name="Burger P.A."/>
        </authorList>
    </citation>
    <scope>NUCLEOTIDE SEQUENCE [LARGE SCALE GENOMIC DNA]</scope>
    <source>
        <strain evidence="10">Drom800</strain>
        <tissue evidence="10">Blood</tissue>
    </source>
</reference>
<dbReference type="SMART" id="SM01190">
    <property type="entry name" value="EMP24_GP25L"/>
    <property type="match status" value="1"/>
</dbReference>
<evidence type="ECO:0000256" key="2">
    <source>
        <dbReference type="ARBA" id="ARBA00007104"/>
    </source>
</evidence>
<evidence type="ECO:0000256" key="4">
    <source>
        <dbReference type="ARBA" id="ARBA00022729"/>
    </source>
</evidence>
<keyword evidence="11" id="KW-1185">Reference proteome</keyword>
<comment type="similarity">
    <text evidence="2">Belongs to the EMP24/GP25L family.</text>
</comment>
<proteinExistence type="inferred from homology"/>
<evidence type="ECO:0000259" key="9">
    <source>
        <dbReference type="PROSITE" id="PS50866"/>
    </source>
</evidence>
<keyword evidence="4" id="KW-0732">Signal</keyword>
<keyword evidence="3 8" id="KW-0812">Transmembrane</keyword>
<keyword evidence="6 8" id="KW-1133">Transmembrane helix</keyword>
<gene>
    <name evidence="10" type="ORF">Cadr_000025838</name>
</gene>
<feature type="domain" description="GOLD" evidence="9">
    <location>
        <begin position="133"/>
        <end position="306"/>
    </location>
</feature>
<evidence type="ECO:0000256" key="3">
    <source>
        <dbReference type="ARBA" id="ARBA00022692"/>
    </source>
</evidence>
<evidence type="ECO:0000256" key="8">
    <source>
        <dbReference type="SAM" id="Phobius"/>
    </source>
</evidence>
<keyword evidence="7 8" id="KW-0472">Membrane</keyword>
<evidence type="ECO:0000256" key="6">
    <source>
        <dbReference type="ARBA" id="ARBA00022989"/>
    </source>
</evidence>
<organism evidence="10 11">
    <name type="scientific">Camelus dromedarius</name>
    <name type="common">Dromedary</name>
    <name type="synonym">Arabian camel</name>
    <dbReference type="NCBI Taxonomy" id="9838"/>
    <lineage>
        <taxon>Eukaryota</taxon>
        <taxon>Metazoa</taxon>
        <taxon>Chordata</taxon>
        <taxon>Craniata</taxon>
        <taxon>Vertebrata</taxon>
        <taxon>Euteleostomi</taxon>
        <taxon>Mammalia</taxon>
        <taxon>Eutheria</taxon>
        <taxon>Laurasiatheria</taxon>
        <taxon>Artiodactyla</taxon>
        <taxon>Tylopoda</taxon>
        <taxon>Camelidae</taxon>
        <taxon>Camelus</taxon>
    </lineage>
</organism>
<dbReference type="GO" id="GO:0005789">
    <property type="term" value="C:endoplasmic reticulum membrane"/>
    <property type="evidence" value="ECO:0007669"/>
    <property type="project" value="UniProtKB-SubCell"/>
</dbReference>